<dbReference type="Pfam" id="PF24032">
    <property type="entry name" value="YQBQ"/>
    <property type="match status" value="1"/>
</dbReference>
<keyword evidence="3" id="KW-1185">Reference proteome</keyword>
<proteinExistence type="predicted"/>
<dbReference type="Proteomes" id="UP000255024">
    <property type="component" value="Unassembled WGS sequence"/>
</dbReference>
<evidence type="ECO:0000259" key="1">
    <source>
        <dbReference type="Pfam" id="PF24032"/>
    </source>
</evidence>
<gene>
    <name evidence="2" type="ORF">NCTC11179_03712</name>
</gene>
<protein>
    <submittedName>
        <fullName evidence="2">Phage protein D</fullName>
    </submittedName>
</protein>
<dbReference type="AlphaFoldDB" id="A0A378U4H4"/>
<feature type="domain" description="YqbQ/XkdQ" evidence="1">
    <location>
        <begin position="44"/>
        <end position="306"/>
    </location>
</feature>
<dbReference type="EMBL" id="UGQL01000002">
    <property type="protein sequence ID" value="STZ70179.1"/>
    <property type="molecule type" value="Genomic_DNA"/>
</dbReference>
<reference evidence="2 3" key="1">
    <citation type="submission" date="2018-06" db="EMBL/GenBank/DDBJ databases">
        <authorList>
            <consortium name="Pathogen Informatics"/>
            <person name="Doyle S."/>
        </authorList>
    </citation>
    <scope>NUCLEOTIDE SEQUENCE [LARGE SCALE GENOMIC DNA]</scope>
    <source>
        <strain evidence="2 3">NCTC11179</strain>
    </source>
</reference>
<accession>A0A378U4H4</accession>
<dbReference type="SUPFAM" id="SSF69279">
    <property type="entry name" value="Phage tail proteins"/>
    <property type="match status" value="1"/>
</dbReference>
<name>A0A378U4H4_MYROD</name>
<evidence type="ECO:0000313" key="2">
    <source>
        <dbReference type="EMBL" id="STZ70179.1"/>
    </source>
</evidence>
<dbReference type="InterPro" id="IPR056937">
    <property type="entry name" value="YqbQ/XkdQ"/>
</dbReference>
<organism evidence="2 3">
    <name type="scientific">Myroides odoratus</name>
    <name type="common">Flavobacterium odoratum</name>
    <dbReference type="NCBI Taxonomy" id="256"/>
    <lineage>
        <taxon>Bacteria</taxon>
        <taxon>Pseudomonadati</taxon>
        <taxon>Bacteroidota</taxon>
        <taxon>Flavobacteriia</taxon>
        <taxon>Flavobacteriales</taxon>
        <taxon>Flavobacteriaceae</taxon>
        <taxon>Myroides</taxon>
    </lineage>
</organism>
<sequence length="320" mass="36223">MCYQVSFTTEEDKVYNLNLVHAIEIEKSIEKLAATCSITLPLFRFNSPLLVNVDIKRGTEVVVCLGYDDNPQEEFRGYVTKVVYNNSSIVIECEDALFLFRKSLANKQFKNITLKDLLTQVCNQIDPAYSIDCDYDLTYESYTLNNKTGYDILKEIQDNLGANVWFDTQNKILNIHLSYRDKLGQVKYSAHHNIETSTLEYVLGAEQKVEVTIDATDRKGEAKQVKVGDSGGEQFSLKIGNVKDKDIEKLAQDIWEKKTTDRLKGSFTTWLIPPVSPGYSVEIIDQEYPERAGRYYVASVKTNFSESGGVKTVEPGIKLG</sequence>
<evidence type="ECO:0000313" key="3">
    <source>
        <dbReference type="Proteomes" id="UP000255024"/>
    </source>
</evidence>